<dbReference type="Gene3D" id="3.40.50.1000">
    <property type="entry name" value="HAD superfamily/HAD-like"/>
    <property type="match status" value="1"/>
</dbReference>
<dbReference type="Gene3D" id="2.70.150.10">
    <property type="entry name" value="Calcium-transporting ATPase, cytoplasmic transduction domain A"/>
    <property type="match status" value="1"/>
</dbReference>
<dbReference type="FunFam" id="2.70.150.10:FF:000002">
    <property type="entry name" value="Copper-transporting ATPase 1, putative"/>
    <property type="match status" value="1"/>
</dbReference>
<dbReference type="SFLD" id="SFLDF00027">
    <property type="entry name" value="p-type_atpase"/>
    <property type="match status" value="1"/>
</dbReference>
<keyword evidence="3" id="KW-0104">Cadmium</keyword>
<dbReference type="InterPro" id="IPR044492">
    <property type="entry name" value="P_typ_ATPase_HD_dom"/>
</dbReference>
<dbReference type="Proteomes" id="UP000823904">
    <property type="component" value="Unassembled WGS sequence"/>
</dbReference>
<dbReference type="EMBL" id="DWWD01000024">
    <property type="protein sequence ID" value="HJC50193.1"/>
    <property type="molecule type" value="Genomic_DNA"/>
</dbReference>
<sequence>MNKKQRKMLFRIIIAAVFLIALNFISVTGAVRFLLYLIPYLVIGYDILLKALKGIKNRQMFDESFLMAVATIGAIALALYEKSGDYTEAIAVMLFYQIGEWFQSYAVGKSRRNISELMDIRPDYANIERDGKLEKTDPDEVEIGSIIVVQPGEKVPIDGIVENGSSSLNTSALTGESLPRDVKEGDEIVSGCINMTGVLKIRTTKEFGESTVSKILDLVENASSRKSKSEDFISKFARIYTPAVCYAALALAFLPPLVRMLGMGLEAEWGTWIYRALTFLVISCPCALVISIPLSFFAGIGGASNAGVLVKGSNYLETLSQTKIVVFDKTGTLTQGVFEVNGIHHNEIENEKLIEYAALAESASSHPISKSLQRAYGKEIDRSRVSDIREISGNGVIAKVDGREIAIGSDKLMKHLGISFIGCHSVGTILHMAVDKKYAGHIVISDIVKPQAKDAVLELKKAGISKTVMLTGDAKKAADQVAEDLNLDDVYSELLPADKVEKVEELLKNKPEKEKLAFVGDGINDAPVLRRADIGIAMGAMGSDAAIEAADVVLMDDDPMQISKAIKISRKCLRIVYQNIVFAIGIKLICLVLGAVGIANMWLAIFADVGVMILAVLNAIRALFVKKL</sequence>
<dbReference type="InterPro" id="IPR027256">
    <property type="entry name" value="P-typ_ATPase_IB"/>
</dbReference>
<evidence type="ECO:0000256" key="2">
    <source>
        <dbReference type="ARBA" id="ARBA00006024"/>
    </source>
</evidence>
<evidence type="ECO:0000256" key="3">
    <source>
        <dbReference type="ARBA" id="ARBA00022539"/>
    </source>
</evidence>
<dbReference type="Pfam" id="PF00702">
    <property type="entry name" value="Hydrolase"/>
    <property type="match status" value="1"/>
</dbReference>
<feature type="transmembrane region" description="Helical" evidence="11">
    <location>
        <begin position="9"/>
        <end position="27"/>
    </location>
</feature>
<dbReference type="InterPro" id="IPR001757">
    <property type="entry name" value="P_typ_ATPase"/>
</dbReference>
<keyword evidence="11" id="KW-0547">Nucleotide-binding</keyword>
<evidence type="ECO:0000256" key="5">
    <source>
        <dbReference type="ARBA" id="ARBA00022723"/>
    </source>
</evidence>
<dbReference type="PANTHER" id="PTHR48085">
    <property type="entry name" value="CADMIUM/ZINC-TRANSPORTING ATPASE HMA2-RELATED"/>
    <property type="match status" value="1"/>
</dbReference>
<dbReference type="NCBIfam" id="TIGR01525">
    <property type="entry name" value="ATPase-IB_hvy"/>
    <property type="match status" value="1"/>
</dbReference>
<evidence type="ECO:0000256" key="6">
    <source>
        <dbReference type="ARBA" id="ARBA00022967"/>
    </source>
</evidence>
<evidence type="ECO:0000313" key="13">
    <source>
        <dbReference type="EMBL" id="HJC50193.1"/>
    </source>
</evidence>
<evidence type="ECO:0000256" key="11">
    <source>
        <dbReference type="RuleBase" id="RU362081"/>
    </source>
</evidence>
<dbReference type="InterPro" id="IPR023299">
    <property type="entry name" value="ATPase_P-typ_cyto_dom_N"/>
</dbReference>
<feature type="transmembrane region" description="Helical" evidence="11">
    <location>
        <begin position="576"/>
        <end position="596"/>
    </location>
</feature>
<comment type="subcellular location">
    <subcellularLocation>
        <location evidence="1">Cell membrane</location>
        <topology evidence="1">Multi-pass membrane protein</topology>
    </subcellularLocation>
</comment>
<feature type="transmembrane region" description="Helical" evidence="11">
    <location>
        <begin position="602"/>
        <end position="624"/>
    </location>
</feature>
<feature type="domain" description="P-type ATPase A" evidence="12">
    <location>
        <begin position="121"/>
        <end position="220"/>
    </location>
</feature>
<evidence type="ECO:0000256" key="1">
    <source>
        <dbReference type="ARBA" id="ARBA00004651"/>
    </source>
</evidence>
<feature type="transmembrane region" description="Helical" evidence="11">
    <location>
        <begin position="274"/>
        <end position="297"/>
    </location>
</feature>
<dbReference type="NCBIfam" id="TIGR01494">
    <property type="entry name" value="ATPase_P-type"/>
    <property type="match status" value="1"/>
</dbReference>
<evidence type="ECO:0000313" key="14">
    <source>
        <dbReference type="Proteomes" id="UP000823904"/>
    </source>
</evidence>
<dbReference type="Pfam" id="PF00122">
    <property type="entry name" value="E1-E2_ATPase"/>
    <property type="match status" value="1"/>
</dbReference>
<reference evidence="13" key="2">
    <citation type="submission" date="2021-04" db="EMBL/GenBank/DDBJ databases">
        <authorList>
            <person name="Gilroy R."/>
        </authorList>
    </citation>
    <scope>NUCLEOTIDE SEQUENCE</scope>
    <source>
        <strain evidence="13">ChiSjej3B21-8574</strain>
    </source>
</reference>
<keyword evidence="5 11" id="KW-0479">Metal-binding</keyword>
<comment type="similarity">
    <text evidence="2 11">Belongs to the cation transport ATPase (P-type) (TC 3.A.3) family. Type IB subfamily.</text>
</comment>
<evidence type="ECO:0000256" key="8">
    <source>
        <dbReference type="ARBA" id="ARBA00023136"/>
    </source>
</evidence>
<dbReference type="InterPro" id="IPR023214">
    <property type="entry name" value="HAD_sf"/>
</dbReference>
<dbReference type="InterPro" id="IPR008250">
    <property type="entry name" value="ATPase_P-typ_transduc_dom_A_sf"/>
</dbReference>
<name>A0A9D2PJU1_9FIRM</name>
<reference evidence="13" key="1">
    <citation type="journal article" date="2021" name="PeerJ">
        <title>Extensive microbial diversity within the chicken gut microbiome revealed by metagenomics and culture.</title>
        <authorList>
            <person name="Gilroy R."/>
            <person name="Ravi A."/>
            <person name="Getino M."/>
            <person name="Pursley I."/>
            <person name="Horton D.L."/>
            <person name="Alikhan N.F."/>
            <person name="Baker D."/>
            <person name="Gharbi K."/>
            <person name="Hall N."/>
            <person name="Watson M."/>
            <person name="Adriaenssens E.M."/>
            <person name="Foster-Nyarko E."/>
            <person name="Jarju S."/>
            <person name="Secka A."/>
            <person name="Antonio M."/>
            <person name="Oren A."/>
            <person name="Chaudhuri R.R."/>
            <person name="La Ragione R."/>
            <person name="Hildebrand F."/>
            <person name="Pallen M.J."/>
        </authorList>
    </citation>
    <scope>NUCLEOTIDE SEQUENCE</scope>
    <source>
        <strain evidence="13">ChiSjej3B21-8574</strain>
    </source>
</reference>
<dbReference type="SUPFAM" id="SSF81665">
    <property type="entry name" value="Calcium ATPase, transmembrane domain M"/>
    <property type="match status" value="1"/>
</dbReference>
<dbReference type="GO" id="GO:0005524">
    <property type="term" value="F:ATP binding"/>
    <property type="evidence" value="ECO:0007669"/>
    <property type="project" value="UniProtKB-UniRule"/>
</dbReference>
<dbReference type="GO" id="GO:0008551">
    <property type="term" value="F:P-type cadmium transporter activity"/>
    <property type="evidence" value="ECO:0007669"/>
    <property type="project" value="UniProtKB-EC"/>
</dbReference>
<keyword evidence="4 11" id="KW-0812">Transmembrane</keyword>
<dbReference type="GO" id="GO:0046872">
    <property type="term" value="F:metal ion binding"/>
    <property type="evidence" value="ECO:0007669"/>
    <property type="project" value="UniProtKB-KW"/>
</dbReference>
<dbReference type="PRINTS" id="PR00119">
    <property type="entry name" value="CATATPASE"/>
</dbReference>
<gene>
    <name evidence="13" type="primary">cadA</name>
    <name evidence="13" type="ORF">H9754_06395</name>
</gene>
<dbReference type="NCBIfam" id="TIGR01512">
    <property type="entry name" value="ATPase-IB2_Cd"/>
    <property type="match status" value="1"/>
</dbReference>
<organism evidence="13 14">
    <name type="scientific">Candidatus Anaerostipes avistercoris</name>
    <dbReference type="NCBI Taxonomy" id="2838462"/>
    <lineage>
        <taxon>Bacteria</taxon>
        <taxon>Bacillati</taxon>
        <taxon>Bacillota</taxon>
        <taxon>Clostridia</taxon>
        <taxon>Lachnospirales</taxon>
        <taxon>Lachnospiraceae</taxon>
        <taxon>Anaerostipes</taxon>
    </lineage>
</organism>
<dbReference type="InterPro" id="IPR018303">
    <property type="entry name" value="ATPase_P-typ_P_site"/>
</dbReference>
<keyword evidence="6" id="KW-1278">Translocase</keyword>
<dbReference type="EC" id="7.2.2.21" evidence="9"/>
<proteinExistence type="inferred from homology"/>
<dbReference type="SFLD" id="SFLDS00003">
    <property type="entry name" value="Haloacid_Dehalogenase"/>
    <property type="match status" value="1"/>
</dbReference>
<dbReference type="GO" id="GO:0016887">
    <property type="term" value="F:ATP hydrolysis activity"/>
    <property type="evidence" value="ECO:0007669"/>
    <property type="project" value="InterPro"/>
</dbReference>
<feature type="transmembrane region" description="Helical" evidence="11">
    <location>
        <begin position="64"/>
        <end position="80"/>
    </location>
</feature>
<evidence type="ECO:0000259" key="12">
    <source>
        <dbReference type="Pfam" id="PF00122"/>
    </source>
</evidence>
<comment type="caution">
    <text evidence="13">The sequence shown here is derived from an EMBL/GenBank/DDBJ whole genome shotgun (WGS) entry which is preliminary data.</text>
</comment>
<evidence type="ECO:0000256" key="9">
    <source>
        <dbReference type="ARBA" id="ARBA00039103"/>
    </source>
</evidence>
<dbReference type="PRINTS" id="PR00941">
    <property type="entry name" value="CDATPASE"/>
</dbReference>
<dbReference type="GO" id="GO:0005886">
    <property type="term" value="C:plasma membrane"/>
    <property type="evidence" value="ECO:0007669"/>
    <property type="project" value="UniProtKB-SubCell"/>
</dbReference>
<dbReference type="SUPFAM" id="SSF56784">
    <property type="entry name" value="HAD-like"/>
    <property type="match status" value="1"/>
</dbReference>
<keyword evidence="11" id="KW-0067">ATP-binding</keyword>
<dbReference type="PANTHER" id="PTHR48085:SF5">
    <property type="entry name" value="CADMIUM_ZINC-TRANSPORTING ATPASE HMA4-RELATED"/>
    <property type="match status" value="1"/>
</dbReference>
<evidence type="ECO:0000256" key="7">
    <source>
        <dbReference type="ARBA" id="ARBA00022989"/>
    </source>
</evidence>
<accession>A0A9D2PJU1</accession>
<dbReference type="InterPro" id="IPR059000">
    <property type="entry name" value="ATPase_P-type_domA"/>
</dbReference>
<keyword evidence="8 11" id="KW-0472">Membrane</keyword>
<dbReference type="InterPro" id="IPR051014">
    <property type="entry name" value="Cation_Transport_ATPase_IB"/>
</dbReference>
<dbReference type="InterPro" id="IPR023298">
    <property type="entry name" value="ATPase_P-typ_TM_dom_sf"/>
</dbReference>
<protein>
    <recommendedName>
        <fullName evidence="9">Cd(2+)-exporting ATPase</fullName>
        <ecNumber evidence="9">7.2.2.21</ecNumber>
    </recommendedName>
</protein>
<dbReference type="PROSITE" id="PS00154">
    <property type="entry name" value="ATPASE_E1_E2"/>
    <property type="match status" value="1"/>
</dbReference>
<keyword evidence="7 11" id="KW-1133">Transmembrane helix</keyword>
<keyword evidence="11" id="KW-1003">Cell membrane</keyword>
<feature type="transmembrane region" description="Helical" evidence="11">
    <location>
        <begin position="236"/>
        <end position="254"/>
    </location>
</feature>
<dbReference type="SUPFAM" id="SSF81653">
    <property type="entry name" value="Calcium ATPase, transduction domain A"/>
    <property type="match status" value="1"/>
</dbReference>
<dbReference type="Gene3D" id="3.40.1110.10">
    <property type="entry name" value="Calcium-transporting ATPase, cytoplasmic domain N"/>
    <property type="match status" value="1"/>
</dbReference>
<dbReference type="CDD" id="cd07548">
    <property type="entry name" value="P-type_ATPase-Cd_Zn_Co_like"/>
    <property type="match status" value="1"/>
</dbReference>
<evidence type="ECO:0000256" key="4">
    <source>
        <dbReference type="ARBA" id="ARBA00022692"/>
    </source>
</evidence>
<comment type="catalytic activity">
    <reaction evidence="10">
        <text>Cd(2+)(in) + ATP + H2O = Cd(2+)(out) + ADP + phosphate + H(+)</text>
        <dbReference type="Rhea" id="RHEA:12132"/>
        <dbReference type="ChEBI" id="CHEBI:15377"/>
        <dbReference type="ChEBI" id="CHEBI:15378"/>
        <dbReference type="ChEBI" id="CHEBI:30616"/>
        <dbReference type="ChEBI" id="CHEBI:43474"/>
        <dbReference type="ChEBI" id="CHEBI:48775"/>
        <dbReference type="ChEBI" id="CHEBI:456216"/>
        <dbReference type="EC" id="7.2.2.21"/>
    </reaction>
</comment>
<dbReference type="SFLD" id="SFLDG00002">
    <property type="entry name" value="C1.7:_P-type_atpase_like"/>
    <property type="match status" value="1"/>
</dbReference>
<dbReference type="InterPro" id="IPR036412">
    <property type="entry name" value="HAD-like_sf"/>
</dbReference>
<dbReference type="AlphaFoldDB" id="A0A9D2PJU1"/>
<evidence type="ECO:0000256" key="10">
    <source>
        <dbReference type="ARBA" id="ARBA00049338"/>
    </source>
</evidence>